<evidence type="ECO:0000313" key="2">
    <source>
        <dbReference type="Proteomes" id="UP000069030"/>
    </source>
</evidence>
<dbReference type="SUPFAM" id="SSF47598">
    <property type="entry name" value="Ribbon-helix-helix"/>
    <property type="match status" value="1"/>
</dbReference>
<proteinExistence type="predicted"/>
<dbReference type="GO" id="GO:0006355">
    <property type="term" value="P:regulation of DNA-templated transcription"/>
    <property type="evidence" value="ECO:0007669"/>
    <property type="project" value="InterPro"/>
</dbReference>
<accession>A0AAI8C8V9</accession>
<gene>
    <name evidence="1" type="ORF">AS202_19100</name>
</gene>
<dbReference type="EMBL" id="CP013690">
    <property type="protein sequence ID" value="ALU28125.1"/>
    <property type="molecule type" value="Genomic_DNA"/>
</dbReference>
<dbReference type="InterPro" id="IPR010985">
    <property type="entry name" value="Ribbon_hlx_hlx"/>
</dbReference>
<dbReference type="AlphaFoldDB" id="A0AAI8C8V9"/>
<organism evidence="1 2">
    <name type="scientific">Myroides odoratimimus</name>
    <dbReference type="NCBI Taxonomy" id="76832"/>
    <lineage>
        <taxon>Bacteria</taxon>
        <taxon>Pseudomonadati</taxon>
        <taxon>Bacteroidota</taxon>
        <taxon>Flavobacteriia</taxon>
        <taxon>Flavobacteriales</taxon>
        <taxon>Flavobacteriaceae</taxon>
        <taxon>Myroides</taxon>
    </lineage>
</organism>
<dbReference type="InterPro" id="IPR008651">
    <property type="entry name" value="Uncharacterised_HicB"/>
</dbReference>
<name>A0AAI8C8V9_9FLAO</name>
<dbReference type="RefSeq" id="WP_058699939.1">
    <property type="nucleotide sequence ID" value="NZ_CP013690.1"/>
</dbReference>
<dbReference type="KEGG" id="mod:AS202_19100"/>
<dbReference type="Pfam" id="PF05534">
    <property type="entry name" value="HicB"/>
    <property type="match status" value="1"/>
</dbReference>
<reference evidence="1 2" key="1">
    <citation type="journal article" date="2016" name="J. Zhejiang Univ. Sci. B">
        <title>Antibiotic resistance mechanisms of Myroides sp.</title>
        <authorList>
            <person name="Hu S."/>
            <person name="Yuan S."/>
            <person name="Qu H."/>
            <person name="Jiang T."/>
            <person name="Zhou Y."/>
            <person name="Wang M."/>
            <person name="Ming D."/>
        </authorList>
    </citation>
    <scope>NUCLEOTIDE SEQUENCE [LARGE SCALE GENOMIC DNA]</scope>
    <source>
        <strain evidence="1 2">PR63039</strain>
    </source>
</reference>
<evidence type="ECO:0000313" key="1">
    <source>
        <dbReference type="EMBL" id="ALU28125.1"/>
    </source>
</evidence>
<dbReference type="Gene3D" id="1.10.1220.10">
    <property type="entry name" value="Met repressor-like"/>
    <property type="match status" value="1"/>
</dbReference>
<dbReference type="InterPro" id="IPR013321">
    <property type="entry name" value="Arc_rbn_hlx_hlx"/>
</dbReference>
<sequence length="84" mass="9876">MNTLNFKKATSLRLDNDLYNYIEMLAKKENRSINNFIEKTLAEAIHFHELNEETIQAIEDAQKEKMSSKRFDNTHDLINDLMGD</sequence>
<protein>
    <submittedName>
        <fullName evidence="1">Uncharacterized protein</fullName>
    </submittedName>
</protein>
<dbReference type="Proteomes" id="UP000069030">
    <property type="component" value="Chromosome"/>
</dbReference>